<dbReference type="RefSeq" id="WP_186875598.1">
    <property type="nucleotide sequence ID" value="NZ_JACOPF010000001.1"/>
</dbReference>
<dbReference type="EMBL" id="JACOPF010000001">
    <property type="protein sequence ID" value="MBC5689018.1"/>
    <property type="molecule type" value="Genomic_DNA"/>
</dbReference>
<organism evidence="1 2">
    <name type="scientific">Mediterraneibacter hominis</name>
    <dbReference type="NCBI Taxonomy" id="2763054"/>
    <lineage>
        <taxon>Bacteria</taxon>
        <taxon>Bacillati</taxon>
        <taxon>Bacillota</taxon>
        <taxon>Clostridia</taxon>
        <taxon>Lachnospirales</taxon>
        <taxon>Lachnospiraceae</taxon>
        <taxon>Mediterraneibacter</taxon>
    </lineage>
</organism>
<evidence type="ECO:0000313" key="1">
    <source>
        <dbReference type="EMBL" id="MBC5689018.1"/>
    </source>
</evidence>
<keyword evidence="2" id="KW-1185">Reference proteome</keyword>
<evidence type="ECO:0000313" key="2">
    <source>
        <dbReference type="Proteomes" id="UP000652477"/>
    </source>
</evidence>
<proteinExistence type="predicted"/>
<dbReference type="Proteomes" id="UP000652477">
    <property type="component" value="Unassembled WGS sequence"/>
</dbReference>
<dbReference type="AlphaFoldDB" id="A0A923LIN8"/>
<name>A0A923LIN8_9FIRM</name>
<reference evidence="1" key="1">
    <citation type="submission" date="2020-08" db="EMBL/GenBank/DDBJ databases">
        <title>Genome public.</title>
        <authorList>
            <person name="Liu C."/>
            <person name="Sun Q."/>
        </authorList>
    </citation>
    <scope>NUCLEOTIDE SEQUENCE</scope>
    <source>
        <strain evidence="1">NSJ-55</strain>
    </source>
</reference>
<comment type="caution">
    <text evidence="1">The sequence shown here is derived from an EMBL/GenBank/DDBJ whole genome shotgun (WGS) entry which is preliminary data.</text>
</comment>
<gene>
    <name evidence="1" type="ORF">H8S37_08775</name>
</gene>
<protein>
    <submittedName>
        <fullName evidence="1">Uncharacterized protein</fullName>
    </submittedName>
</protein>
<sequence length="65" mass="7488">MRYCSLKLRIAAKIEEFDDAVYDDAHRDTAVSGIYQGGKDISSGFVRVKSKRGEDELWLCFRYHA</sequence>
<accession>A0A923LIN8</accession>